<dbReference type="InterPro" id="IPR011042">
    <property type="entry name" value="6-blade_b-propeller_TolB-like"/>
</dbReference>
<comment type="subcellular location">
    <subcellularLocation>
        <location evidence="1">Secreted</location>
    </subcellularLocation>
</comment>
<organism evidence="4 5">
    <name type="scientific">Asaia bogorensis</name>
    <dbReference type="NCBI Taxonomy" id="91915"/>
    <lineage>
        <taxon>Bacteria</taxon>
        <taxon>Pseudomonadati</taxon>
        <taxon>Pseudomonadota</taxon>
        <taxon>Alphaproteobacteria</taxon>
        <taxon>Acetobacterales</taxon>
        <taxon>Acetobacteraceae</taxon>
        <taxon>Asaia</taxon>
    </lineage>
</organism>
<evidence type="ECO:0000256" key="1">
    <source>
        <dbReference type="ARBA" id="ARBA00004613"/>
    </source>
</evidence>
<evidence type="ECO:0000313" key="4">
    <source>
        <dbReference type="EMBL" id="CDG40124.1"/>
    </source>
</evidence>
<evidence type="ECO:0000256" key="2">
    <source>
        <dbReference type="ARBA" id="ARBA00022525"/>
    </source>
</evidence>
<feature type="chain" id="PRO_5001585902" description="Gluconolactonase" evidence="3">
    <location>
        <begin position="29"/>
        <end position="397"/>
    </location>
</feature>
<dbReference type="Proteomes" id="UP000027583">
    <property type="component" value="Unassembled WGS sequence"/>
</dbReference>
<dbReference type="GO" id="GO:0005576">
    <property type="term" value="C:extracellular region"/>
    <property type="evidence" value="ECO:0007669"/>
    <property type="project" value="UniProtKB-SubCell"/>
</dbReference>
<accession>A0A060QG55</accession>
<gene>
    <name evidence="4" type="ORF">ASAP_2079</name>
</gene>
<feature type="signal peptide" evidence="3">
    <location>
        <begin position="1"/>
        <end position="28"/>
    </location>
</feature>
<comment type="caution">
    <text evidence="4">The sequence shown here is derived from an EMBL/GenBank/DDBJ whole genome shotgun (WGS) entry which is preliminary data.</text>
</comment>
<dbReference type="EMBL" id="CBLX010000013">
    <property type="protein sequence ID" value="CDG40124.1"/>
    <property type="molecule type" value="Genomic_DNA"/>
</dbReference>
<dbReference type="PROSITE" id="PS51318">
    <property type="entry name" value="TAT"/>
    <property type="match status" value="1"/>
</dbReference>
<keyword evidence="2" id="KW-0964">Secreted</keyword>
<dbReference type="InterPro" id="IPR017996">
    <property type="entry name" value="MRJP/yellow-related"/>
</dbReference>
<dbReference type="PANTHER" id="PTHR10009">
    <property type="entry name" value="PROTEIN YELLOW-RELATED"/>
    <property type="match status" value="1"/>
</dbReference>
<dbReference type="SUPFAM" id="SSF63829">
    <property type="entry name" value="Calcium-dependent phosphotriesterase"/>
    <property type="match status" value="1"/>
</dbReference>
<proteinExistence type="predicted"/>
<protein>
    <recommendedName>
        <fullName evidence="6">Gluconolactonase</fullName>
    </recommendedName>
</protein>
<dbReference type="Gene3D" id="2.120.10.30">
    <property type="entry name" value="TolB, C-terminal domain"/>
    <property type="match status" value="1"/>
</dbReference>
<keyword evidence="3" id="KW-0732">Signal</keyword>
<evidence type="ECO:0000313" key="5">
    <source>
        <dbReference type="Proteomes" id="UP000027583"/>
    </source>
</evidence>
<dbReference type="PANTHER" id="PTHR10009:SF18">
    <property type="entry name" value="PROTEIN YELLOW-LIKE PROTEIN"/>
    <property type="match status" value="1"/>
</dbReference>
<dbReference type="InterPro" id="IPR006311">
    <property type="entry name" value="TAT_signal"/>
</dbReference>
<dbReference type="AlphaFoldDB" id="A0A060QG55"/>
<name>A0A060QG55_9PROT</name>
<sequence>MNPAMKRRSFLSAASVAPLLGVAGPALASGNADDGTSSSGEFDIVAKFVGPGPSGVAVLPDGRMFVSFPRHADNHAGATLGEVKGGVVVPYPSAELSLPSDRAPADRLMSVHGIAHDSAGRLWVIDDGKLAGHDIPEGAAKIVCIDPVSNRVTHKILLKSPVMLPNSHMNDLRVALSVGAKGTVFVTDSSFGDEPAMIVADIATGQTKRVLAHHVSTQAVPGFMAIVEGEPRRYVPHHPQMVSGGADGIALLPDESRLYYAPLTSRRLYSIPTRTLADQSLSDEALAAQIRDEGEKGTADGLCFDQHGRLYTTNYEHDCILRRDSDGSFAMAVRDARILSPDGICATRDWIYCTLGQWNRLPSFNEGHNRREPPYLLIRFPVEPLTPLDALPASSQR</sequence>
<dbReference type="Pfam" id="PF03022">
    <property type="entry name" value="MRJP"/>
    <property type="match status" value="1"/>
</dbReference>
<dbReference type="eggNOG" id="COG3386">
    <property type="taxonomic scope" value="Bacteria"/>
</dbReference>
<evidence type="ECO:0000256" key="3">
    <source>
        <dbReference type="SAM" id="SignalP"/>
    </source>
</evidence>
<reference evidence="4 5" key="1">
    <citation type="journal article" date="2014" name="Genome Biol. Evol.">
        <title>Acetic acid bacteria genomes reveal functional traits for adaptation to life in insect guts.</title>
        <authorList>
            <person name="Chouaia B."/>
            <person name="Gaiarsa S."/>
            <person name="Crotti E."/>
            <person name="Comandatore F."/>
            <person name="Degli Esposti M."/>
            <person name="Ricci I."/>
            <person name="Alma A."/>
            <person name="Favia G."/>
            <person name="Bandi C."/>
            <person name="Daffonchio D."/>
        </authorList>
    </citation>
    <scope>NUCLEOTIDE SEQUENCE [LARGE SCALE GENOMIC DNA]</scope>
    <source>
        <strain evidence="4 5">SF2.1</strain>
    </source>
</reference>
<reference evidence="4 5" key="2">
    <citation type="journal article" date="2014" name="PLoS ONE">
        <title>Evolution of mitochondria reconstructed from the energy metabolism of living bacteria.</title>
        <authorList>
            <person name="Degli Esposti M."/>
            <person name="Chouaia B."/>
            <person name="Comandatore F."/>
            <person name="Crotti E."/>
            <person name="Sassera D."/>
            <person name="Lievens P.M."/>
            <person name="Daffonchio D."/>
            <person name="Bandi C."/>
        </authorList>
    </citation>
    <scope>NUCLEOTIDE SEQUENCE [LARGE SCALE GENOMIC DNA]</scope>
    <source>
        <strain evidence="4 5">SF2.1</strain>
    </source>
</reference>
<evidence type="ECO:0008006" key="6">
    <source>
        <dbReference type="Google" id="ProtNLM"/>
    </source>
</evidence>